<keyword evidence="11" id="KW-1185">Reference proteome</keyword>
<comment type="similarity">
    <text evidence="1">Belongs to the GcvT family.</text>
</comment>
<dbReference type="InterPro" id="IPR006223">
    <property type="entry name" value="GcvT"/>
</dbReference>
<dbReference type="InterPro" id="IPR029043">
    <property type="entry name" value="GcvT/YgfZ_C"/>
</dbReference>
<evidence type="ECO:0000259" key="9">
    <source>
        <dbReference type="Pfam" id="PF08669"/>
    </source>
</evidence>
<evidence type="ECO:0000256" key="3">
    <source>
        <dbReference type="ARBA" id="ARBA00022576"/>
    </source>
</evidence>
<dbReference type="InterPro" id="IPR006222">
    <property type="entry name" value="GCVT_N"/>
</dbReference>
<sequence length="366" mass="40941">MENKTILYEQHKKKAALLVNFAGWQMPLHYGSQIQEHHVVRQSSGLFDVSHMLAVDICGENALAYLSYLLANNPQRLVPGKALYTCMLNNTAGILDDLIVYQLSEQLYRIVLNAGNRQSDLDWINTHAKNFAPISIIERTDLAIIAIQGPQALAKANLAFNEAQRLLIKELKPFHCTTQNDWCIAKTGYTGEEGLEVMLPNEEAEVFWQDLIALGNLPCGLGARDTLRLEAGFNLHGADMDPTTTPLESNLAWTIAWEPTDRDFIGRQALAMQQKNPARKLVGLVLEEKGRFLRKKQKVITPQGEGQITSGSYSPTLGYSIAFARIPYAHNEEYCDVIMGAQAYPTQIIKPPFVRQGKKTFARSKN</sequence>
<dbReference type="PIRSF" id="PIRSF006487">
    <property type="entry name" value="GcvT"/>
    <property type="match status" value="1"/>
</dbReference>
<reference evidence="10 11" key="1">
    <citation type="journal article" date="2017" name="Int. J. Syst. Evol. Microbiol.">
        <title>Aquarickettsiella crustaci n. gen. n. sp. (Gammaproteobacteria: Legionellales: Coxiellaceae); a bacterial pathogen of the freshwater crustacean: Gammarus fossarum (Malacostraca: Amphipoda).</title>
        <authorList>
            <person name="Bojko J."/>
            <person name="Dunn A.M."/>
            <person name="Stebbing P.D."/>
            <person name="Van Aerle R."/>
            <person name="Bacela-Spychalska K."/>
            <person name="Bean T.P."/>
            <person name="Stentiford G.D."/>
        </authorList>
    </citation>
    <scope>NUCLEOTIDE SEQUENCE [LARGE SCALE GENOMIC DNA]</scope>
    <source>
        <strain evidence="10">RA15029</strain>
    </source>
</reference>
<dbReference type="Pfam" id="PF01571">
    <property type="entry name" value="GCV_T"/>
    <property type="match status" value="1"/>
</dbReference>
<dbReference type="GO" id="GO:0005829">
    <property type="term" value="C:cytosol"/>
    <property type="evidence" value="ECO:0007669"/>
    <property type="project" value="TreeGrafter"/>
</dbReference>
<proteinExistence type="inferred from homology"/>
<dbReference type="FunFam" id="4.10.1250.10:FF:000001">
    <property type="entry name" value="Aminomethyltransferase"/>
    <property type="match status" value="1"/>
</dbReference>
<dbReference type="SUPFAM" id="SSF103025">
    <property type="entry name" value="Folate-binding domain"/>
    <property type="match status" value="1"/>
</dbReference>
<evidence type="ECO:0000256" key="4">
    <source>
        <dbReference type="ARBA" id="ARBA00022679"/>
    </source>
</evidence>
<dbReference type="InterPro" id="IPR028896">
    <property type="entry name" value="GcvT/YgfZ/DmdA"/>
</dbReference>
<keyword evidence="4 10" id="KW-0808">Transferase</keyword>
<dbReference type="EC" id="2.1.2.10" evidence="2"/>
<protein>
    <recommendedName>
        <fullName evidence="2">aminomethyltransferase</fullName>
        <ecNumber evidence="2">2.1.2.10</ecNumber>
    </recommendedName>
    <alternativeName>
        <fullName evidence="5">Glycine cleavage system T protein</fullName>
    </alternativeName>
</protein>
<comment type="caution">
    <text evidence="10">The sequence shown here is derived from an EMBL/GenBank/DDBJ whole genome shotgun (WGS) entry which is preliminary data.</text>
</comment>
<dbReference type="NCBIfam" id="TIGR00528">
    <property type="entry name" value="gcvT"/>
    <property type="match status" value="1"/>
</dbReference>
<dbReference type="Gene3D" id="3.30.70.1400">
    <property type="entry name" value="Aminomethyltransferase beta-barrel domains"/>
    <property type="match status" value="1"/>
</dbReference>
<dbReference type="GO" id="GO:0004047">
    <property type="term" value="F:aminomethyltransferase activity"/>
    <property type="evidence" value="ECO:0007669"/>
    <property type="project" value="UniProtKB-EC"/>
</dbReference>
<dbReference type="Pfam" id="PF08669">
    <property type="entry name" value="GCV_T_C"/>
    <property type="match status" value="1"/>
</dbReference>
<dbReference type="SUPFAM" id="SSF101790">
    <property type="entry name" value="Aminomethyltransferase beta-barrel domain"/>
    <property type="match status" value="1"/>
</dbReference>
<dbReference type="AlphaFoldDB" id="A0A370CJ35"/>
<dbReference type="NCBIfam" id="NF001567">
    <property type="entry name" value="PRK00389.1"/>
    <property type="match status" value="1"/>
</dbReference>
<dbReference type="Gene3D" id="3.30.1360.120">
    <property type="entry name" value="Probable tRNA modification gtpase trme, domain 1"/>
    <property type="match status" value="1"/>
</dbReference>
<dbReference type="PANTHER" id="PTHR43757:SF2">
    <property type="entry name" value="AMINOMETHYLTRANSFERASE, MITOCHONDRIAL"/>
    <property type="match status" value="1"/>
</dbReference>
<dbReference type="PANTHER" id="PTHR43757">
    <property type="entry name" value="AMINOMETHYLTRANSFERASE"/>
    <property type="match status" value="1"/>
</dbReference>
<comment type="catalytic activity">
    <reaction evidence="6">
        <text>N(6)-[(R)-S(8)-aminomethyldihydrolipoyl]-L-lysyl-[protein] + (6S)-5,6,7,8-tetrahydrofolate = N(6)-[(R)-dihydrolipoyl]-L-lysyl-[protein] + (6R)-5,10-methylene-5,6,7,8-tetrahydrofolate + NH4(+)</text>
        <dbReference type="Rhea" id="RHEA:16945"/>
        <dbReference type="Rhea" id="RHEA-COMP:10475"/>
        <dbReference type="Rhea" id="RHEA-COMP:10492"/>
        <dbReference type="ChEBI" id="CHEBI:15636"/>
        <dbReference type="ChEBI" id="CHEBI:28938"/>
        <dbReference type="ChEBI" id="CHEBI:57453"/>
        <dbReference type="ChEBI" id="CHEBI:83100"/>
        <dbReference type="ChEBI" id="CHEBI:83143"/>
        <dbReference type="EC" id="2.1.2.10"/>
    </reaction>
</comment>
<organism evidence="10 11">
    <name type="scientific">Candidatus Aquirickettsiella gammari</name>
    <dbReference type="NCBI Taxonomy" id="2016198"/>
    <lineage>
        <taxon>Bacteria</taxon>
        <taxon>Pseudomonadati</taxon>
        <taxon>Pseudomonadota</taxon>
        <taxon>Gammaproteobacteria</taxon>
        <taxon>Legionellales</taxon>
        <taxon>Coxiellaceae</taxon>
        <taxon>Candidatus Aquirickettsiella</taxon>
    </lineage>
</organism>
<dbReference type="FunFam" id="3.30.70.1400:FF:000001">
    <property type="entry name" value="Aminomethyltransferase"/>
    <property type="match status" value="1"/>
</dbReference>
<evidence type="ECO:0000259" key="8">
    <source>
        <dbReference type="Pfam" id="PF01571"/>
    </source>
</evidence>
<dbReference type="GO" id="GO:0008168">
    <property type="term" value="F:methyltransferase activity"/>
    <property type="evidence" value="ECO:0007669"/>
    <property type="project" value="UniProtKB-KW"/>
</dbReference>
<keyword evidence="3" id="KW-0032">Aminotransferase</keyword>
<evidence type="ECO:0000256" key="6">
    <source>
        <dbReference type="ARBA" id="ARBA00047665"/>
    </source>
</evidence>
<dbReference type="GO" id="GO:0005960">
    <property type="term" value="C:glycine cleavage complex"/>
    <property type="evidence" value="ECO:0007669"/>
    <property type="project" value="InterPro"/>
</dbReference>
<evidence type="ECO:0000256" key="5">
    <source>
        <dbReference type="ARBA" id="ARBA00031395"/>
    </source>
</evidence>
<dbReference type="EMBL" id="NMOS02000010">
    <property type="protein sequence ID" value="RDH40316.1"/>
    <property type="molecule type" value="Genomic_DNA"/>
</dbReference>
<feature type="binding site" evidence="7">
    <location>
        <position position="196"/>
    </location>
    <ligand>
        <name>substrate</name>
    </ligand>
</feature>
<feature type="domain" description="GCVT N-terminal" evidence="8">
    <location>
        <begin position="7"/>
        <end position="258"/>
    </location>
</feature>
<gene>
    <name evidence="10" type="primary">gcvT</name>
    <name evidence="10" type="ORF">CFE62_004215</name>
</gene>
<feature type="domain" description="Aminomethyltransferase C-terminal" evidence="9">
    <location>
        <begin position="279"/>
        <end position="354"/>
    </location>
</feature>
<evidence type="ECO:0000256" key="1">
    <source>
        <dbReference type="ARBA" id="ARBA00008609"/>
    </source>
</evidence>
<dbReference type="Gene3D" id="2.40.30.110">
    <property type="entry name" value="Aminomethyltransferase beta-barrel domains"/>
    <property type="match status" value="1"/>
</dbReference>
<name>A0A370CJ35_9COXI</name>
<evidence type="ECO:0000313" key="11">
    <source>
        <dbReference type="Proteomes" id="UP000226429"/>
    </source>
</evidence>
<dbReference type="GO" id="GO:0006546">
    <property type="term" value="P:glycine catabolic process"/>
    <property type="evidence" value="ECO:0007669"/>
    <property type="project" value="InterPro"/>
</dbReference>
<dbReference type="Proteomes" id="UP000226429">
    <property type="component" value="Unassembled WGS sequence"/>
</dbReference>
<accession>A0A370CJ35</accession>
<dbReference type="InterPro" id="IPR013977">
    <property type="entry name" value="GcvT_C"/>
</dbReference>
<dbReference type="GO" id="GO:0032259">
    <property type="term" value="P:methylation"/>
    <property type="evidence" value="ECO:0007669"/>
    <property type="project" value="UniProtKB-KW"/>
</dbReference>
<reference evidence="10 11" key="2">
    <citation type="journal article" date="2018" name="J. Invertebr. Pathol.">
        <title>'Candidatus Aquirickettsiella gammari' (Gammaproteobacteria: Legionellales: Coxiellaceae): A bacterial pathogen of the freshwater crustacean Gammarus fossarum (Malacostraca: Amphipoda).</title>
        <authorList>
            <person name="Bojko J."/>
            <person name="Dunn A.M."/>
            <person name="Stebbing P.D."/>
            <person name="van Aerle R."/>
            <person name="Bacela-Spychalska K."/>
            <person name="Bean T.P."/>
            <person name="Urrutia A."/>
            <person name="Stentiford G.D."/>
        </authorList>
    </citation>
    <scope>NUCLEOTIDE SEQUENCE [LARGE SCALE GENOMIC DNA]</scope>
    <source>
        <strain evidence="10">RA15029</strain>
    </source>
</reference>
<dbReference type="GO" id="GO:0008483">
    <property type="term" value="F:transaminase activity"/>
    <property type="evidence" value="ECO:0007669"/>
    <property type="project" value="UniProtKB-KW"/>
</dbReference>
<evidence type="ECO:0000256" key="7">
    <source>
        <dbReference type="PIRSR" id="PIRSR006487-1"/>
    </source>
</evidence>
<dbReference type="InterPro" id="IPR027266">
    <property type="entry name" value="TrmE/GcvT-like"/>
</dbReference>
<evidence type="ECO:0000313" key="10">
    <source>
        <dbReference type="EMBL" id="RDH40316.1"/>
    </source>
</evidence>
<dbReference type="Gene3D" id="4.10.1250.10">
    <property type="entry name" value="Aminomethyltransferase fragment"/>
    <property type="match status" value="1"/>
</dbReference>
<evidence type="ECO:0000256" key="2">
    <source>
        <dbReference type="ARBA" id="ARBA00012616"/>
    </source>
</evidence>